<dbReference type="PANTHER" id="PTHR23198:SF6">
    <property type="entry name" value="NUCLEAR PORE COMPLEX PROTEIN NUP98-NUP96"/>
    <property type="match status" value="1"/>
</dbReference>
<dbReference type="GO" id="GO:0044614">
    <property type="term" value="C:nuclear pore cytoplasmic filaments"/>
    <property type="evidence" value="ECO:0007669"/>
    <property type="project" value="TreeGrafter"/>
</dbReference>
<dbReference type="AlphaFoldDB" id="W9RV96"/>
<dbReference type="GO" id="GO:0034398">
    <property type="term" value="P:telomere tethering at nuclear periphery"/>
    <property type="evidence" value="ECO:0007669"/>
    <property type="project" value="TreeGrafter"/>
</dbReference>
<proteinExistence type="predicted"/>
<sequence>MPVWVFIEDTKIGAFGASSTPSFNFTSSPAFGKSTSAFGSSPFGTSTSPFGAQSSGFEGGFLYDLSGHRAGGAAIVYEHGADIEALMPKLRRSDYYTEPQIQELAAKERAEPGFCRHVKKKPTISRFVNDRIVCDKFLLLTDLQRKTNIGDIQKAPRLCQRVIDGEKMLELEEVQLLLTGGDDFFVEAFCQDGRIYFTISLS</sequence>
<dbReference type="EMBL" id="KE345702">
    <property type="protein sequence ID" value="EXC11742.1"/>
    <property type="molecule type" value="Genomic_DNA"/>
</dbReference>
<evidence type="ECO:0000313" key="2">
    <source>
        <dbReference type="Proteomes" id="UP000030645"/>
    </source>
</evidence>
<reference evidence="2" key="1">
    <citation type="submission" date="2013-01" db="EMBL/GenBank/DDBJ databases">
        <title>Draft Genome Sequence of a Mulberry Tree, Morus notabilis C.K. Schneid.</title>
        <authorList>
            <person name="He N."/>
            <person name="Zhao S."/>
        </authorList>
    </citation>
    <scope>NUCLEOTIDE SEQUENCE</scope>
</reference>
<dbReference type="Proteomes" id="UP000030645">
    <property type="component" value="Unassembled WGS sequence"/>
</dbReference>
<keyword evidence="2" id="KW-1185">Reference proteome</keyword>
<dbReference type="GO" id="GO:0008139">
    <property type="term" value="F:nuclear localization sequence binding"/>
    <property type="evidence" value="ECO:0007669"/>
    <property type="project" value="TreeGrafter"/>
</dbReference>
<dbReference type="GO" id="GO:0006606">
    <property type="term" value="P:protein import into nucleus"/>
    <property type="evidence" value="ECO:0007669"/>
    <property type="project" value="TreeGrafter"/>
</dbReference>
<dbReference type="GO" id="GO:0000973">
    <property type="term" value="P:post-transcriptional tethering of RNA polymerase II gene DNA at nuclear periphery"/>
    <property type="evidence" value="ECO:0007669"/>
    <property type="project" value="TreeGrafter"/>
</dbReference>
<evidence type="ECO:0000313" key="1">
    <source>
        <dbReference type="EMBL" id="EXC11742.1"/>
    </source>
</evidence>
<dbReference type="PANTHER" id="PTHR23198">
    <property type="entry name" value="NUCLEOPORIN"/>
    <property type="match status" value="1"/>
</dbReference>
<dbReference type="STRING" id="981085.W9RV96"/>
<dbReference type="GO" id="GO:0003723">
    <property type="term" value="F:RNA binding"/>
    <property type="evidence" value="ECO:0007669"/>
    <property type="project" value="TreeGrafter"/>
</dbReference>
<dbReference type="eggNOG" id="KOG0845">
    <property type="taxonomic scope" value="Eukaryota"/>
</dbReference>
<name>W9RV96_9ROSA</name>
<gene>
    <name evidence="1" type="ORF">L484_020797</name>
</gene>
<dbReference type="InterPro" id="IPR037665">
    <property type="entry name" value="Nucleoporin_S59-like"/>
</dbReference>
<dbReference type="GO" id="GO:0006405">
    <property type="term" value="P:RNA export from nucleus"/>
    <property type="evidence" value="ECO:0007669"/>
    <property type="project" value="TreeGrafter"/>
</dbReference>
<accession>W9RV96</accession>
<protein>
    <submittedName>
        <fullName evidence="1">Uncharacterized protein</fullName>
    </submittedName>
</protein>
<dbReference type="GO" id="GO:0017056">
    <property type="term" value="F:structural constituent of nuclear pore"/>
    <property type="evidence" value="ECO:0007669"/>
    <property type="project" value="TreeGrafter"/>
</dbReference>
<organism evidence="1 2">
    <name type="scientific">Morus notabilis</name>
    <dbReference type="NCBI Taxonomy" id="981085"/>
    <lineage>
        <taxon>Eukaryota</taxon>
        <taxon>Viridiplantae</taxon>
        <taxon>Streptophyta</taxon>
        <taxon>Embryophyta</taxon>
        <taxon>Tracheophyta</taxon>
        <taxon>Spermatophyta</taxon>
        <taxon>Magnoliopsida</taxon>
        <taxon>eudicotyledons</taxon>
        <taxon>Gunneridae</taxon>
        <taxon>Pentapetalae</taxon>
        <taxon>rosids</taxon>
        <taxon>fabids</taxon>
        <taxon>Rosales</taxon>
        <taxon>Moraceae</taxon>
        <taxon>Moreae</taxon>
        <taxon>Morus</taxon>
    </lineage>
</organism>